<gene>
    <name evidence="5" type="ORF">ECRASSUSDP1_LOCUS22524</name>
</gene>
<comment type="caution">
    <text evidence="5">The sequence shown here is derived from an EMBL/GenBank/DDBJ whole genome shotgun (WGS) entry which is preliminary data.</text>
</comment>
<dbReference type="InterPro" id="IPR029055">
    <property type="entry name" value="Ntn_hydrolases_N"/>
</dbReference>
<dbReference type="SUPFAM" id="SSF56235">
    <property type="entry name" value="N-terminal nucleophile aminohydrolases (Ntn hydrolases)"/>
    <property type="match status" value="1"/>
</dbReference>
<dbReference type="PANTHER" id="PTHR32194">
    <property type="entry name" value="METALLOPROTEASE TLDD"/>
    <property type="match status" value="1"/>
</dbReference>
<dbReference type="Proteomes" id="UP001295684">
    <property type="component" value="Unassembled WGS sequence"/>
</dbReference>
<dbReference type="CDD" id="cd03759">
    <property type="entry name" value="proteasome_beta_type_3"/>
    <property type="match status" value="1"/>
</dbReference>
<dbReference type="Gene3D" id="3.60.20.10">
    <property type="entry name" value="Glutamine Phosphoribosylpyrophosphate, subunit 1, domain 1"/>
    <property type="match status" value="1"/>
</dbReference>
<evidence type="ECO:0000256" key="3">
    <source>
        <dbReference type="ARBA" id="ARBA00023242"/>
    </source>
</evidence>
<proteinExistence type="inferred from homology"/>
<dbReference type="GO" id="GO:0005634">
    <property type="term" value="C:nucleus"/>
    <property type="evidence" value="ECO:0007669"/>
    <property type="project" value="UniProtKB-SubCell"/>
</dbReference>
<evidence type="ECO:0000256" key="4">
    <source>
        <dbReference type="RuleBase" id="RU004203"/>
    </source>
</evidence>
<evidence type="ECO:0000256" key="2">
    <source>
        <dbReference type="ARBA" id="ARBA00022942"/>
    </source>
</evidence>
<keyword evidence="3 4" id="KW-0539">Nucleus</keyword>
<dbReference type="InterPro" id="IPR001353">
    <property type="entry name" value="Proteasome_sua/b"/>
</dbReference>
<keyword evidence="2 4" id="KW-0647">Proteasome</keyword>
<dbReference type="GO" id="GO:0043161">
    <property type="term" value="P:proteasome-mediated ubiquitin-dependent protein catabolic process"/>
    <property type="evidence" value="ECO:0007669"/>
    <property type="project" value="InterPro"/>
</dbReference>
<dbReference type="PANTHER" id="PTHR32194:SF10">
    <property type="entry name" value="PROTEASOME SUBUNIT BETA TYPE-3"/>
    <property type="match status" value="1"/>
</dbReference>
<keyword evidence="1 4" id="KW-0963">Cytoplasm</keyword>
<dbReference type="GO" id="GO:0019774">
    <property type="term" value="C:proteasome core complex, beta-subunit complex"/>
    <property type="evidence" value="ECO:0007669"/>
    <property type="project" value="InterPro"/>
</dbReference>
<dbReference type="GO" id="GO:0005737">
    <property type="term" value="C:cytoplasm"/>
    <property type="evidence" value="ECO:0007669"/>
    <property type="project" value="UniProtKB-SubCell"/>
</dbReference>
<reference evidence="5" key="1">
    <citation type="submission" date="2023-07" db="EMBL/GenBank/DDBJ databases">
        <authorList>
            <consortium name="AG Swart"/>
            <person name="Singh M."/>
            <person name="Singh A."/>
            <person name="Seah K."/>
            <person name="Emmerich C."/>
        </authorList>
    </citation>
    <scope>NUCLEOTIDE SEQUENCE</scope>
    <source>
        <strain evidence="5">DP1</strain>
    </source>
</reference>
<dbReference type="EMBL" id="CAMPGE010023105">
    <property type="protein sequence ID" value="CAI2381078.1"/>
    <property type="molecule type" value="Genomic_DNA"/>
</dbReference>
<dbReference type="PROSITE" id="PS51476">
    <property type="entry name" value="PROTEASOME_BETA_2"/>
    <property type="match status" value="1"/>
</dbReference>
<dbReference type="InterPro" id="IPR033811">
    <property type="entry name" value="Proteasome_beta_3"/>
</dbReference>
<comment type="function">
    <text evidence="4">Component of the proteasome, a multicatalytic proteinase complex which is characterized by its ability to cleave peptides with Arg, Phe, Tyr, Leu, and Glu adjacent to the leaving group at neutral or slightly basic pH. The proteasome has an ATP-dependent proteolytic activity.</text>
</comment>
<comment type="subunit">
    <text evidence="4">Component of the proteasome complex.</text>
</comment>
<evidence type="ECO:0000256" key="1">
    <source>
        <dbReference type="ARBA" id="ARBA00022490"/>
    </source>
</evidence>
<accession>A0AAD1XY74</accession>
<dbReference type="PROSITE" id="PS00854">
    <property type="entry name" value="PROTEASOME_BETA_1"/>
    <property type="match status" value="1"/>
</dbReference>
<dbReference type="InterPro" id="IPR016050">
    <property type="entry name" value="Proteasome_bsu_CS"/>
</dbReference>
<dbReference type="AlphaFoldDB" id="A0AAD1XY74"/>
<keyword evidence="6" id="KW-1185">Reference proteome</keyword>
<evidence type="ECO:0000313" key="5">
    <source>
        <dbReference type="EMBL" id="CAI2381078.1"/>
    </source>
</evidence>
<name>A0AAD1XY74_EUPCR</name>
<evidence type="ECO:0000313" key="6">
    <source>
        <dbReference type="Proteomes" id="UP001295684"/>
    </source>
</evidence>
<comment type="subcellular location">
    <subcellularLocation>
        <location evidence="4">Cytoplasm</location>
    </subcellularLocation>
    <subcellularLocation>
        <location evidence="4">Nucleus</location>
    </subcellularLocation>
</comment>
<dbReference type="Pfam" id="PF00227">
    <property type="entry name" value="Proteasome"/>
    <property type="match status" value="1"/>
</dbReference>
<organism evidence="5 6">
    <name type="scientific">Euplotes crassus</name>
    <dbReference type="NCBI Taxonomy" id="5936"/>
    <lineage>
        <taxon>Eukaryota</taxon>
        <taxon>Sar</taxon>
        <taxon>Alveolata</taxon>
        <taxon>Ciliophora</taxon>
        <taxon>Intramacronucleata</taxon>
        <taxon>Spirotrichea</taxon>
        <taxon>Hypotrichia</taxon>
        <taxon>Euplotida</taxon>
        <taxon>Euplotidae</taxon>
        <taxon>Moneuplotes</taxon>
    </lineage>
</organism>
<sequence>MSIMDYNGSAMVAMKGKNCVAIAADTRLSQQLCTISQNMQKVFKVNDRCLFGLAGLATDVATYSKELKMKTNMYKLTENRDIKASTFTDLVATSLYEKRFGPYFVVPVVAGLDDKGDGEYEPVIASYDYIGCKEQSYFACAGTSQSFLYGVCESFYKEDMNPDELFEAVSQSLLAAMDRDSLAGWGATVYVLTPTEIIVKNIKTRQD</sequence>
<dbReference type="InterPro" id="IPR023333">
    <property type="entry name" value="Proteasome_suB-type"/>
</dbReference>
<protein>
    <recommendedName>
        <fullName evidence="4">Proteasome subunit beta</fullName>
    </recommendedName>
</protein>
<comment type="similarity">
    <text evidence="4">Belongs to the peptidase T1B family.</text>
</comment>